<protein>
    <submittedName>
        <fullName evidence="2">Uncharacterized protein</fullName>
    </submittedName>
</protein>
<evidence type="ECO:0000256" key="1">
    <source>
        <dbReference type="SAM" id="MobiDB-lite"/>
    </source>
</evidence>
<dbReference type="EMBL" id="GBXM01067517">
    <property type="protein sequence ID" value="JAH41060.1"/>
    <property type="molecule type" value="Transcribed_RNA"/>
</dbReference>
<feature type="compositionally biased region" description="Basic and acidic residues" evidence="1">
    <location>
        <begin position="1"/>
        <end position="12"/>
    </location>
</feature>
<feature type="region of interest" description="Disordered" evidence="1">
    <location>
        <begin position="1"/>
        <end position="23"/>
    </location>
</feature>
<proteinExistence type="predicted"/>
<reference evidence="2" key="1">
    <citation type="submission" date="2014-11" db="EMBL/GenBank/DDBJ databases">
        <authorList>
            <person name="Amaro Gonzalez C."/>
        </authorList>
    </citation>
    <scope>NUCLEOTIDE SEQUENCE</scope>
</reference>
<evidence type="ECO:0000313" key="2">
    <source>
        <dbReference type="EMBL" id="JAH41060.1"/>
    </source>
</evidence>
<name>A0A0E9SK54_ANGAN</name>
<sequence>MVSQNRGRDDKLQTTNKQTTTSS</sequence>
<organism evidence="2">
    <name type="scientific">Anguilla anguilla</name>
    <name type="common">European freshwater eel</name>
    <name type="synonym">Muraena anguilla</name>
    <dbReference type="NCBI Taxonomy" id="7936"/>
    <lineage>
        <taxon>Eukaryota</taxon>
        <taxon>Metazoa</taxon>
        <taxon>Chordata</taxon>
        <taxon>Craniata</taxon>
        <taxon>Vertebrata</taxon>
        <taxon>Euteleostomi</taxon>
        <taxon>Actinopterygii</taxon>
        <taxon>Neopterygii</taxon>
        <taxon>Teleostei</taxon>
        <taxon>Anguilliformes</taxon>
        <taxon>Anguillidae</taxon>
        <taxon>Anguilla</taxon>
    </lineage>
</organism>
<feature type="compositionally biased region" description="Polar residues" evidence="1">
    <location>
        <begin position="13"/>
        <end position="23"/>
    </location>
</feature>
<reference evidence="2" key="2">
    <citation type="journal article" date="2015" name="Fish Shellfish Immunol.">
        <title>Early steps in the European eel (Anguilla anguilla)-Vibrio vulnificus interaction in the gills: Role of the RtxA13 toxin.</title>
        <authorList>
            <person name="Callol A."/>
            <person name="Pajuelo D."/>
            <person name="Ebbesson L."/>
            <person name="Teles M."/>
            <person name="MacKenzie S."/>
            <person name="Amaro C."/>
        </authorList>
    </citation>
    <scope>NUCLEOTIDE SEQUENCE</scope>
</reference>
<dbReference type="AlphaFoldDB" id="A0A0E9SK54"/>
<accession>A0A0E9SK54</accession>